<feature type="domain" description="ABC transporter" evidence="5">
    <location>
        <begin position="38"/>
        <end position="251"/>
    </location>
</feature>
<dbReference type="EMBL" id="CP014692">
    <property type="protein sequence ID" value="AQS84802.1"/>
    <property type="molecule type" value="Genomic_DNA"/>
</dbReference>
<dbReference type="STRING" id="435.A0U92_08425"/>
<dbReference type="InterPro" id="IPR050683">
    <property type="entry name" value="Bact_Polysacc_Export_ATP-bd"/>
</dbReference>
<dbReference type="Proteomes" id="UP000188937">
    <property type="component" value="Chromosome"/>
</dbReference>
<dbReference type="InterPro" id="IPR027417">
    <property type="entry name" value="P-loop_NTPase"/>
</dbReference>
<sequence>MAGIDVTSLSISFPLYHGDARSLKKTMKSALTGKAPSSRFARDARNRIMVQALTDISFSLNPGERLGLIGRNGAGKTTLLRALSGIYEPVEGRVVVRGRVGTLLDTSLGMDPELSGRENIRLRGLFFGLSDMAIREVEQDVESFADLGAFMDLPLKTYSSGMSLRLAFGLATAIMPEILIMDEWFMAGDATFIQRAEGRIAGLVEGAEILVISSHMPAIVEKWCTRVLWMEQGKIVMDGRPADVLPVYLNAGH</sequence>
<keyword evidence="3" id="KW-0547">Nucleotide-binding</keyword>
<dbReference type="Gene3D" id="3.40.50.300">
    <property type="entry name" value="P-loop containing nucleotide triphosphate hydrolases"/>
    <property type="match status" value="1"/>
</dbReference>
<evidence type="ECO:0000256" key="4">
    <source>
        <dbReference type="ARBA" id="ARBA00022840"/>
    </source>
</evidence>
<name>A0A1U9KG69_ACEAC</name>
<keyword evidence="7" id="KW-1185">Reference proteome</keyword>
<dbReference type="Pfam" id="PF00005">
    <property type="entry name" value="ABC_tran"/>
    <property type="match status" value="1"/>
</dbReference>
<evidence type="ECO:0000313" key="7">
    <source>
        <dbReference type="Proteomes" id="UP000188937"/>
    </source>
</evidence>
<dbReference type="SUPFAM" id="SSF52540">
    <property type="entry name" value="P-loop containing nucleoside triphosphate hydrolases"/>
    <property type="match status" value="1"/>
</dbReference>
<dbReference type="KEGG" id="aace:A0U92_08425"/>
<evidence type="ECO:0000256" key="1">
    <source>
        <dbReference type="ARBA" id="ARBA00005417"/>
    </source>
</evidence>
<accession>A0A1U9KG69</accession>
<evidence type="ECO:0000256" key="2">
    <source>
        <dbReference type="ARBA" id="ARBA00022448"/>
    </source>
</evidence>
<evidence type="ECO:0000259" key="5">
    <source>
        <dbReference type="PROSITE" id="PS50893"/>
    </source>
</evidence>
<proteinExistence type="inferred from homology"/>
<dbReference type="RefSeq" id="WP_077812845.1">
    <property type="nucleotide sequence ID" value="NZ_CP014692.1"/>
</dbReference>
<keyword evidence="2" id="KW-0813">Transport</keyword>
<gene>
    <name evidence="6" type="ORF">A0U92_08425</name>
</gene>
<evidence type="ECO:0000256" key="3">
    <source>
        <dbReference type="ARBA" id="ARBA00022741"/>
    </source>
</evidence>
<comment type="similarity">
    <text evidence="1">Belongs to the ABC transporter superfamily.</text>
</comment>
<dbReference type="CDD" id="cd03220">
    <property type="entry name" value="ABC_KpsT_Wzt"/>
    <property type="match status" value="1"/>
</dbReference>
<organism evidence="6 7">
    <name type="scientific">Acetobacter aceti</name>
    <dbReference type="NCBI Taxonomy" id="435"/>
    <lineage>
        <taxon>Bacteria</taxon>
        <taxon>Pseudomonadati</taxon>
        <taxon>Pseudomonadota</taxon>
        <taxon>Alphaproteobacteria</taxon>
        <taxon>Acetobacterales</taxon>
        <taxon>Acetobacteraceae</taxon>
        <taxon>Acetobacter</taxon>
        <taxon>Acetobacter subgen. Acetobacter</taxon>
    </lineage>
</organism>
<dbReference type="eggNOG" id="COG1134">
    <property type="taxonomic scope" value="Bacteria"/>
</dbReference>
<evidence type="ECO:0000313" key="6">
    <source>
        <dbReference type="EMBL" id="AQS84802.1"/>
    </source>
</evidence>
<dbReference type="PANTHER" id="PTHR46743">
    <property type="entry name" value="TEICHOIC ACIDS EXPORT ATP-BINDING PROTEIN TAGH"/>
    <property type="match status" value="1"/>
</dbReference>
<dbReference type="PANTHER" id="PTHR46743:SF2">
    <property type="entry name" value="TEICHOIC ACIDS EXPORT ATP-BINDING PROTEIN TAGH"/>
    <property type="match status" value="1"/>
</dbReference>
<dbReference type="GO" id="GO:0016020">
    <property type="term" value="C:membrane"/>
    <property type="evidence" value="ECO:0007669"/>
    <property type="project" value="InterPro"/>
</dbReference>
<dbReference type="OrthoDB" id="9778870at2"/>
<dbReference type="PROSITE" id="PS50893">
    <property type="entry name" value="ABC_TRANSPORTER_2"/>
    <property type="match status" value="1"/>
</dbReference>
<reference evidence="6 7" key="1">
    <citation type="submission" date="2016-03" db="EMBL/GenBank/DDBJ databases">
        <title>Acetic acid bacteria sequencing.</title>
        <authorList>
            <person name="Brandt J."/>
            <person name="Jakob F."/>
            <person name="Vogel R.F."/>
        </authorList>
    </citation>
    <scope>NUCLEOTIDE SEQUENCE [LARGE SCALE GENOMIC DNA]</scope>
    <source>
        <strain evidence="6 7">TMW2.1153</strain>
    </source>
</reference>
<dbReference type="GO" id="GO:0005524">
    <property type="term" value="F:ATP binding"/>
    <property type="evidence" value="ECO:0007669"/>
    <property type="project" value="UniProtKB-KW"/>
</dbReference>
<dbReference type="InterPro" id="IPR015860">
    <property type="entry name" value="ABC_transpr_TagH-like"/>
</dbReference>
<keyword evidence="4 6" id="KW-0067">ATP-binding</keyword>
<dbReference type="AlphaFoldDB" id="A0A1U9KG69"/>
<dbReference type="GO" id="GO:0016887">
    <property type="term" value="F:ATP hydrolysis activity"/>
    <property type="evidence" value="ECO:0007669"/>
    <property type="project" value="InterPro"/>
</dbReference>
<dbReference type="InterPro" id="IPR003439">
    <property type="entry name" value="ABC_transporter-like_ATP-bd"/>
</dbReference>
<dbReference type="SMART" id="SM00382">
    <property type="entry name" value="AAA"/>
    <property type="match status" value="1"/>
</dbReference>
<protein>
    <submittedName>
        <fullName evidence="6">ABC transporter ATP-binding protein</fullName>
    </submittedName>
</protein>
<dbReference type="GO" id="GO:0140359">
    <property type="term" value="F:ABC-type transporter activity"/>
    <property type="evidence" value="ECO:0007669"/>
    <property type="project" value="InterPro"/>
</dbReference>
<dbReference type="InterPro" id="IPR003593">
    <property type="entry name" value="AAA+_ATPase"/>
</dbReference>